<evidence type="ECO:0000256" key="16">
    <source>
        <dbReference type="RuleBase" id="RU368122"/>
    </source>
</evidence>
<dbReference type="Proteomes" id="UP000256328">
    <property type="component" value="Unassembled WGS sequence"/>
</dbReference>
<evidence type="ECO:0000256" key="8">
    <source>
        <dbReference type="ARBA" id="ARBA00023008"/>
    </source>
</evidence>
<comment type="subcellular location">
    <subcellularLocation>
        <location evidence="2 16">Secreted</location>
    </subcellularLocation>
</comment>
<dbReference type="GO" id="GO:0046872">
    <property type="term" value="F:metal ion binding"/>
    <property type="evidence" value="ECO:0007669"/>
    <property type="project" value="UniProtKB-KW"/>
</dbReference>
<dbReference type="GO" id="GO:0005576">
    <property type="term" value="C:extracellular region"/>
    <property type="evidence" value="ECO:0007669"/>
    <property type="project" value="UniProtKB-SubCell"/>
</dbReference>
<feature type="domain" description="CBM1" evidence="18">
    <location>
        <begin position="334"/>
        <end position="370"/>
    </location>
</feature>
<keyword evidence="10 16" id="KW-1015">Disulfide bond</keyword>
<comment type="domain">
    <text evidence="16">Has a modular structure: an endo-beta-1,4-glucanase catalytic module at the N-terminus, a linker rich in serines and threonines, and a C-terminal carbohydrate-binding module (CBM).</text>
</comment>
<sequence length="370" mass="36835">MKFTPAFIAATMASAATAHTTIWNIWLNDVDQGVGNSAAGYIRSPPNNNPVKDITSSDMTCNVNNVATAKTVSVAAGDKVTLEWHHDSNSASDDIIASSHKGPVMVYIAPTDSNGAGDVWVKLAEAGYDGTTWAVDTLIANKGKHSVTLPSSLAPGKYLLRGEIIALHEADAAYSANSARGAQFYMECVQIEVTSGGSTTLPSGVAIPGAYSYTDPGVVFNLYGSFTSYTIPGPAVWDGTTGGSASTASSSAAPVASSSAAAVASSSAAPVASSSSVSTAVAVATSSAATKPTTTAAAVQTPASSSAVAAVPTTLATSTKSSSCGSASSVAIAGAVAKWGQCGGTGHTGATTCASGTTCTVQNPYYSQCL</sequence>
<evidence type="ECO:0000256" key="2">
    <source>
        <dbReference type="ARBA" id="ARBA00004613"/>
    </source>
</evidence>
<keyword evidence="5 17" id="KW-0732">Signal</keyword>
<accession>A0A3D8SN73</accession>
<evidence type="ECO:0000313" key="20">
    <source>
        <dbReference type="Proteomes" id="UP000256328"/>
    </source>
</evidence>
<evidence type="ECO:0000256" key="11">
    <source>
        <dbReference type="ARBA" id="ARBA00023180"/>
    </source>
</evidence>
<feature type="chain" id="PRO_5017761493" description="AA9 family lytic polysaccharide monooxygenase" evidence="17">
    <location>
        <begin position="19"/>
        <end position="370"/>
    </location>
</feature>
<dbReference type="InterPro" id="IPR049892">
    <property type="entry name" value="AA9"/>
</dbReference>
<gene>
    <name evidence="19" type="ORF">BP5796_03461</name>
</gene>
<evidence type="ECO:0000256" key="5">
    <source>
        <dbReference type="ARBA" id="ARBA00022729"/>
    </source>
</evidence>
<keyword evidence="8" id="KW-0186">Copper</keyword>
<evidence type="ECO:0000256" key="17">
    <source>
        <dbReference type="SAM" id="SignalP"/>
    </source>
</evidence>
<keyword evidence="13 16" id="KW-0624">Polysaccharide degradation</keyword>
<comment type="function">
    <text evidence="16">Lytic polysaccharide monooxygenase (LMPO) that depolymerizes crystalline and amorphous polysaccharides via the oxidation of scissile alpha- or beta-(1-4)-glycosidic bonds, yielding C1 and/or C4 oxidation products. Catalysis by LPMOs requires the reduction of the active-site copper from Cu(II) to Cu(I) by a reducing agent and H(2)O(2) or O(2) as a cosubstrate.</text>
</comment>
<dbReference type="InterPro" id="IPR005103">
    <property type="entry name" value="AA9_LPMO"/>
</dbReference>
<keyword evidence="9" id="KW-0503">Monooxygenase</keyword>
<dbReference type="InterPro" id="IPR000254">
    <property type="entry name" value="CBD"/>
</dbReference>
<evidence type="ECO:0000259" key="18">
    <source>
        <dbReference type="PROSITE" id="PS51164"/>
    </source>
</evidence>
<organism evidence="19 20">
    <name type="scientific">Coleophoma crateriformis</name>
    <dbReference type="NCBI Taxonomy" id="565419"/>
    <lineage>
        <taxon>Eukaryota</taxon>
        <taxon>Fungi</taxon>
        <taxon>Dikarya</taxon>
        <taxon>Ascomycota</taxon>
        <taxon>Pezizomycotina</taxon>
        <taxon>Leotiomycetes</taxon>
        <taxon>Helotiales</taxon>
        <taxon>Dermateaceae</taxon>
        <taxon>Coleophoma</taxon>
    </lineage>
</organism>
<reference evidence="19 20" key="1">
    <citation type="journal article" date="2018" name="IMA Fungus">
        <title>IMA Genome-F 9: Draft genome sequence of Annulohypoxylon stygium, Aspergillus mulundensis, Berkeleyomyces basicola (syn. Thielaviopsis basicola), Ceratocystis smalleyi, two Cercospora beticola strains, Coleophoma cylindrospora, Fusarium fracticaudum, Phialophora cf. hyalina, and Morchella septimelata.</title>
        <authorList>
            <person name="Wingfield B.D."/>
            <person name="Bills G.F."/>
            <person name="Dong Y."/>
            <person name="Huang W."/>
            <person name="Nel W.J."/>
            <person name="Swalarsk-Parry B.S."/>
            <person name="Vaghefi N."/>
            <person name="Wilken P.M."/>
            <person name="An Z."/>
            <person name="de Beer Z.W."/>
            <person name="De Vos L."/>
            <person name="Chen L."/>
            <person name="Duong T.A."/>
            <person name="Gao Y."/>
            <person name="Hammerbacher A."/>
            <person name="Kikkert J.R."/>
            <person name="Li Y."/>
            <person name="Li H."/>
            <person name="Li K."/>
            <person name="Li Q."/>
            <person name="Liu X."/>
            <person name="Ma X."/>
            <person name="Naidoo K."/>
            <person name="Pethybridge S.J."/>
            <person name="Sun J."/>
            <person name="Steenkamp E.T."/>
            <person name="van der Nest M.A."/>
            <person name="van Wyk S."/>
            <person name="Wingfield M.J."/>
            <person name="Xiong C."/>
            <person name="Yue Q."/>
            <person name="Zhang X."/>
        </authorList>
    </citation>
    <scope>NUCLEOTIDE SEQUENCE [LARGE SCALE GENOMIC DNA]</scope>
    <source>
        <strain evidence="19 20">BP5796</strain>
    </source>
</reference>
<keyword evidence="3 16" id="KW-0964">Secreted</keyword>
<comment type="caution">
    <text evidence="19">The sequence shown here is derived from an EMBL/GenBank/DDBJ whole genome shotgun (WGS) entry which is preliminary data.</text>
</comment>
<dbReference type="OrthoDB" id="5558646at2759"/>
<dbReference type="PANTHER" id="PTHR33353">
    <property type="entry name" value="PUTATIVE (AFU_ORTHOLOGUE AFUA_1G12560)-RELATED"/>
    <property type="match status" value="1"/>
</dbReference>
<name>A0A3D8SN73_9HELO</name>
<proteinExistence type="inferred from homology"/>
<feature type="signal peptide" evidence="17">
    <location>
        <begin position="1"/>
        <end position="18"/>
    </location>
</feature>
<dbReference type="GO" id="GO:0030245">
    <property type="term" value="P:cellulose catabolic process"/>
    <property type="evidence" value="ECO:0007669"/>
    <property type="project" value="UniProtKB-UniRule"/>
</dbReference>
<protein>
    <recommendedName>
        <fullName evidence="16">AA9 family lytic polysaccharide monooxygenase</fullName>
        <ecNumber evidence="16">1.14.99.56</ecNumber>
    </recommendedName>
    <alternativeName>
        <fullName evidence="16">Endo-beta-1,4-glucanase</fullName>
    </alternativeName>
    <alternativeName>
        <fullName evidence="16">Glycosyl hydrolase 61 family protein</fullName>
    </alternativeName>
</protein>
<evidence type="ECO:0000313" key="19">
    <source>
        <dbReference type="EMBL" id="RDW87767.1"/>
    </source>
</evidence>
<comment type="catalytic activity">
    <reaction evidence="15 16">
        <text>[(1-&gt;4)-beta-D-glucosyl]n+m + reduced acceptor + O2 = 4-dehydro-beta-D-glucosyl-[(1-&gt;4)-beta-D-glucosyl]n-1 + [(1-&gt;4)-beta-D-glucosyl]m + acceptor + H2O.</text>
        <dbReference type="EC" id="1.14.99.56"/>
    </reaction>
</comment>
<evidence type="ECO:0000256" key="12">
    <source>
        <dbReference type="ARBA" id="ARBA00023277"/>
    </source>
</evidence>
<evidence type="ECO:0000256" key="9">
    <source>
        <dbReference type="ARBA" id="ARBA00023033"/>
    </source>
</evidence>
<dbReference type="InterPro" id="IPR035971">
    <property type="entry name" value="CBD_sf"/>
</dbReference>
<dbReference type="AlphaFoldDB" id="A0A3D8SN73"/>
<dbReference type="PANTHER" id="PTHR33353:SF17">
    <property type="entry name" value="ENDO-BETA-1,4-GLUCANASE D"/>
    <property type="match status" value="1"/>
</dbReference>
<dbReference type="Gene3D" id="2.70.50.70">
    <property type="match status" value="1"/>
</dbReference>
<evidence type="ECO:0000256" key="7">
    <source>
        <dbReference type="ARBA" id="ARBA00023002"/>
    </source>
</evidence>
<dbReference type="SUPFAM" id="SSF57180">
    <property type="entry name" value="Cellulose-binding domain"/>
    <property type="match status" value="1"/>
</dbReference>
<keyword evidence="12 16" id="KW-0119">Carbohydrate metabolism</keyword>
<evidence type="ECO:0000256" key="15">
    <source>
        <dbReference type="ARBA" id="ARBA00045077"/>
    </source>
</evidence>
<dbReference type="PROSITE" id="PS00562">
    <property type="entry name" value="CBM1_1"/>
    <property type="match status" value="1"/>
</dbReference>
<dbReference type="PROSITE" id="PS51164">
    <property type="entry name" value="CBM1_2"/>
    <property type="match status" value="1"/>
</dbReference>
<evidence type="ECO:0000256" key="6">
    <source>
        <dbReference type="ARBA" id="ARBA00023001"/>
    </source>
</evidence>
<dbReference type="GO" id="GO:0004497">
    <property type="term" value="F:monooxygenase activity"/>
    <property type="evidence" value="ECO:0007669"/>
    <property type="project" value="UniProtKB-KW"/>
</dbReference>
<dbReference type="Pfam" id="PF00734">
    <property type="entry name" value="CBM_1"/>
    <property type="match status" value="1"/>
</dbReference>
<keyword evidence="6 16" id="KW-0136">Cellulose degradation</keyword>
<evidence type="ECO:0000256" key="1">
    <source>
        <dbReference type="ARBA" id="ARBA00001973"/>
    </source>
</evidence>
<dbReference type="SMART" id="SM00236">
    <property type="entry name" value="fCBD"/>
    <property type="match status" value="1"/>
</dbReference>
<keyword evidence="11" id="KW-0325">Glycoprotein</keyword>
<dbReference type="CDD" id="cd21175">
    <property type="entry name" value="LPMO_AA9"/>
    <property type="match status" value="1"/>
</dbReference>
<keyword evidence="4" id="KW-0479">Metal-binding</keyword>
<comment type="similarity">
    <text evidence="14">Belongs to the polysaccharide monooxygenase AA9 family.</text>
</comment>
<evidence type="ECO:0000256" key="13">
    <source>
        <dbReference type="ARBA" id="ARBA00023326"/>
    </source>
</evidence>
<comment type="cofactor">
    <cofactor evidence="1">
        <name>Cu(2+)</name>
        <dbReference type="ChEBI" id="CHEBI:29036"/>
    </cofactor>
</comment>
<dbReference type="EMBL" id="PDLN01000004">
    <property type="protein sequence ID" value="RDW87767.1"/>
    <property type="molecule type" value="Genomic_DNA"/>
</dbReference>
<dbReference type="GO" id="GO:0008810">
    <property type="term" value="F:cellulase activity"/>
    <property type="evidence" value="ECO:0007669"/>
    <property type="project" value="UniProtKB-UniRule"/>
</dbReference>
<evidence type="ECO:0000256" key="14">
    <source>
        <dbReference type="ARBA" id="ARBA00044502"/>
    </source>
</evidence>
<evidence type="ECO:0000256" key="10">
    <source>
        <dbReference type="ARBA" id="ARBA00023157"/>
    </source>
</evidence>
<dbReference type="EC" id="1.14.99.56" evidence="16"/>
<keyword evidence="7" id="KW-0560">Oxidoreductase</keyword>
<dbReference type="GO" id="GO:0030248">
    <property type="term" value="F:cellulose binding"/>
    <property type="evidence" value="ECO:0007669"/>
    <property type="project" value="UniProtKB-UniRule"/>
</dbReference>
<evidence type="ECO:0000256" key="3">
    <source>
        <dbReference type="ARBA" id="ARBA00022525"/>
    </source>
</evidence>
<evidence type="ECO:0000256" key="4">
    <source>
        <dbReference type="ARBA" id="ARBA00022723"/>
    </source>
</evidence>
<dbReference type="Pfam" id="PF03443">
    <property type="entry name" value="AA9"/>
    <property type="match status" value="1"/>
</dbReference>
<keyword evidence="20" id="KW-1185">Reference proteome</keyword>